<organism evidence="1 2">
    <name type="scientific">Caligus rogercresseyi</name>
    <name type="common">Sea louse</name>
    <dbReference type="NCBI Taxonomy" id="217165"/>
    <lineage>
        <taxon>Eukaryota</taxon>
        <taxon>Metazoa</taxon>
        <taxon>Ecdysozoa</taxon>
        <taxon>Arthropoda</taxon>
        <taxon>Crustacea</taxon>
        <taxon>Multicrustacea</taxon>
        <taxon>Hexanauplia</taxon>
        <taxon>Copepoda</taxon>
        <taxon>Siphonostomatoida</taxon>
        <taxon>Caligidae</taxon>
        <taxon>Caligus</taxon>
    </lineage>
</organism>
<dbReference type="EMBL" id="CP045899">
    <property type="protein sequence ID" value="QQP41011.1"/>
    <property type="molecule type" value="Genomic_DNA"/>
</dbReference>
<gene>
    <name evidence="1" type="ORF">FKW44_015257</name>
</gene>
<reference evidence="2" key="1">
    <citation type="submission" date="2021-01" db="EMBL/GenBank/DDBJ databases">
        <title>Caligus Genome Assembly.</title>
        <authorList>
            <person name="Gallardo-Escarate C."/>
        </authorList>
    </citation>
    <scope>NUCLEOTIDE SEQUENCE [LARGE SCALE GENOMIC DNA]</scope>
</reference>
<sequence length="174" mass="19798">MYERPFIPALACTCGQKEKSKGFTSGCMEATFPYPKMGCSLTKNMGGFCCMGWCSILLEHYFLVWKCCLNTGQKFGVRHFQCTWLHSSETLGETKSMTFVFPDEVTKTRDMAETGCLIGFPDFLETVDYIETANQITFSIKHGLYGDRFSEYMFQLSDTPNIGEIIVILEQNKE</sequence>
<accession>A0A7T8H0P2</accession>
<evidence type="ECO:0000313" key="2">
    <source>
        <dbReference type="Proteomes" id="UP000595437"/>
    </source>
</evidence>
<dbReference type="Proteomes" id="UP000595437">
    <property type="component" value="Chromosome 10"/>
</dbReference>
<protein>
    <submittedName>
        <fullName evidence="1">Uncharacterized protein</fullName>
    </submittedName>
</protein>
<evidence type="ECO:0000313" key="1">
    <source>
        <dbReference type="EMBL" id="QQP41011.1"/>
    </source>
</evidence>
<dbReference type="AlphaFoldDB" id="A0A7T8H0P2"/>
<proteinExistence type="predicted"/>
<keyword evidence="2" id="KW-1185">Reference proteome</keyword>
<name>A0A7T8H0P2_CALRO</name>